<dbReference type="SMART" id="SM00888">
    <property type="entry name" value="EF1_GNE"/>
    <property type="match status" value="1"/>
</dbReference>
<dbReference type="InterPro" id="IPR018940">
    <property type="entry name" value="EF-1_beta_acid_region_euk"/>
</dbReference>
<dbReference type="InterPro" id="IPR036282">
    <property type="entry name" value="Glutathione-S-Trfase_C_sf"/>
</dbReference>
<dbReference type="PROSITE" id="PS00824">
    <property type="entry name" value="EF1BD_1"/>
    <property type="match status" value="1"/>
</dbReference>
<dbReference type="CDD" id="cd10308">
    <property type="entry name" value="GST_C_eEF1b_like"/>
    <property type="match status" value="1"/>
</dbReference>
<keyword evidence="2 4" id="KW-0251">Elongation factor</keyword>
<keyword evidence="9" id="KW-1185">Reference proteome</keyword>
<dbReference type="AlphaFoldDB" id="A0A9N9WFK2"/>
<dbReference type="GO" id="GO:0003746">
    <property type="term" value="F:translation elongation factor activity"/>
    <property type="evidence" value="ECO:0007669"/>
    <property type="project" value="UniProtKB-KW"/>
</dbReference>
<dbReference type="GO" id="GO:0005085">
    <property type="term" value="F:guanyl-nucleotide exchange factor activity"/>
    <property type="evidence" value="ECO:0007669"/>
    <property type="project" value="TreeGrafter"/>
</dbReference>
<dbReference type="CDD" id="cd00292">
    <property type="entry name" value="EF1B"/>
    <property type="match status" value="1"/>
</dbReference>
<dbReference type="SMART" id="SM01182">
    <property type="entry name" value="EF-1_beta_acid"/>
    <property type="match status" value="1"/>
</dbReference>
<dbReference type="InterPro" id="IPR014717">
    <property type="entry name" value="Transl_elong_EF1B/ribsomal_bS6"/>
</dbReference>
<dbReference type="InterPro" id="IPR049720">
    <property type="entry name" value="EF1B_bsu/dsu"/>
</dbReference>
<reference evidence="8" key="2">
    <citation type="submission" date="2022-10" db="EMBL/GenBank/DDBJ databases">
        <authorList>
            <consortium name="ENA_rothamsted_submissions"/>
            <consortium name="culmorum"/>
            <person name="King R."/>
        </authorList>
    </citation>
    <scope>NUCLEOTIDE SEQUENCE</scope>
</reference>
<feature type="domain" description="Translation elongation factor EF1B beta/delta subunit guanine nucleotide exchange" evidence="6">
    <location>
        <begin position="139"/>
        <end position="225"/>
    </location>
</feature>
<dbReference type="PANTHER" id="PTHR11595:SF21">
    <property type="entry name" value="ELONGATION FACTOR 1-BETA"/>
    <property type="match status" value="1"/>
</dbReference>
<feature type="compositionally biased region" description="Low complexity" evidence="5">
    <location>
        <begin position="80"/>
        <end position="91"/>
    </location>
</feature>
<dbReference type="OrthoDB" id="331763at2759"/>
<dbReference type="SUPFAM" id="SSF54984">
    <property type="entry name" value="eEF-1beta-like"/>
    <property type="match status" value="1"/>
</dbReference>
<dbReference type="Proteomes" id="UP001153714">
    <property type="component" value="Chromosome 2"/>
</dbReference>
<proteinExistence type="inferred from homology"/>
<evidence type="ECO:0000313" key="9">
    <source>
        <dbReference type="Proteomes" id="UP001153714"/>
    </source>
</evidence>
<dbReference type="InterPro" id="IPR014038">
    <property type="entry name" value="EF1B_bsu/dsu_GNE"/>
</dbReference>
<gene>
    <name evidence="8" type="ORF">DIATSA_LOCUS6613</name>
</gene>
<evidence type="ECO:0000256" key="5">
    <source>
        <dbReference type="SAM" id="MobiDB-lite"/>
    </source>
</evidence>
<dbReference type="FunFam" id="3.30.70.60:FF:000001">
    <property type="entry name" value="Elongation factor 1-beta 1 like"/>
    <property type="match status" value="1"/>
</dbReference>
<comment type="similarity">
    <text evidence="1 4">Belongs to the EF-1-beta/EF-1-delta family.</text>
</comment>
<name>A0A9N9WFK2_9NEOP</name>
<evidence type="ECO:0000256" key="1">
    <source>
        <dbReference type="ARBA" id="ARBA00007411"/>
    </source>
</evidence>
<protein>
    <recommendedName>
        <fullName evidence="10">Elongation factor 1-beta</fullName>
    </recommendedName>
</protein>
<feature type="region of interest" description="Disordered" evidence="5">
    <location>
        <begin position="80"/>
        <end position="99"/>
    </location>
</feature>
<reference evidence="8" key="1">
    <citation type="submission" date="2021-12" db="EMBL/GenBank/DDBJ databases">
        <authorList>
            <person name="King R."/>
        </authorList>
    </citation>
    <scope>NUCLEOTIDE SEQUENCE</scope>
</reference>
<organism evidence="8 9">
    <name type="scientific">Diatraea saccharalis</name>
    <name type="common">sugarcane borer</name>
    <dbReference type="NCBI Taxonomy" id="40085"/>
    <lineage>
        <taxon>Eukaryota</taxon>
        <taxon>Metazoa</taxon>
        <taxon>Ecdysozoa</taxon>
        <taxon>Arthropoda</taxon>
        <taxon>Hexapoda</taxon>
        <taxon>Insecta</taxon>
        <taxon>Pterygota</taxon>
        <taxon>Neoptera</taxon>
        <taxon>Endopterygota</taxon>
        <taxon>Lepidoptera</taxon>
        <taxon>Glossata</taxon>
        <taxon>Ditrysia</taxon>
        <taxon>Pyraloidea</taxon>
        <taxon>Crambidae</taxon>
        <taxon>Crambinae</taxon>
        <taxon>Diatraea</taxon>
    </lineage>
</organism>
<dbReference type="InterPro" id="IPR036219">
    <property type="entry name" value="eEF-1beta-like_sf"/>
</dbReference>
<evidence type="ECO:0000313" key="8">
    <source>
        <dbReference type="EMBL" id="CAG9788827.1"/>
    </source>
</evidence>
<feature type="domain" description="Elongation factor 1 beta central acidic region eukaryote" evidence="7">
    <location>
        <begin position="103"/>
        <end position="130"/>
    </location>
</feature>
<dbReference type="PANTHER" id="PTHR11595">
    <property type="entry name" value="EF-HAND AND COILED-COIL DOMAIN-CONTAINING FAMILY MEMBER"/>
    <property type="match status" value="1"/>
</dbReference>
<sequence>MTIGDVKSAQGLGELNKYLAERSYVSGYTPSQADVQVFDEVGKAPSTSLPHVLRWYNQIASYTPAERKAWAAGVSPLTAGGKTTAPAAAKPAAKDDDDDDVDLFGSGDEEEDAEAARIREERLKAYADKKSKKPALIAKSSIILDVKPWDDETDMKEMEKQVRTIEMDGLLWGASKLVPVGYGINKLQIMCVIEDDKVSVDLLTEKIQEFEDFVQSVDIAAFNKI</sequence>
<evidence type="ECO:0008006" key="10">
    <source>
        <dbReference type="Google" id="ProtNLM"/>
    </source>
</evidence>
<evidence type="ECO:0000259" key="7">
    <source>
        <dbReference type="SMART" id="SM01182"/>
    </source>
</evidence>
<dbReference type="Gene3D" id="3.30.70.60">
    <property type="match status" value="1"/>
</dbReference>
<dbReference type="PROSITE" id="PS00825">
    <property type="entry name" value="EF1BD_2"/>
    <property type="match status" value="1"/>
</dbReference>
<dbReference type="InterPro" id="IPR001326">
    <property type="entry name" value="Transl_elong_EF1B_B/D_CS"/>
</dbReference>
<dbReference type="Pfam" id="PF00736">
    <property type="entry name" value="EF1_GNE"/>
    <property type="match status" value="1"/>
</dbReference>
<evidence type="ECO:0000256" key="2">
    <source>
        <dbReference type="ARBA" id="ARBA00022768"/>
    </source>
</evidence>
<dbReference type="SUPFAM" id="SSF47616">
    <property type="entry name" value="GST C-terminal domain-like"/>
    <property type="match status" value="1"/>
</dbReference>
<keyword evidence="3 4" id="KW-0648">Protein biosynthesis</keyword>
<dbReference type="GO" id="GO:0005829">
    <property type="term" value="C:cytosol"/>
    <property type="evidence" value="ECO:0007669"/>
    <property type="project" value="TreeGrafter"/>
</dbReference>
<dbReference type="EMBL" id="OU893333">
    <property type="protein sequence ID" value="CAG9788827.1"/>
    <property type="molecule type" value="Genomic_DNA"/>
</dbReference>
<dbReference type="GO" id="GO:0005853">
    <property type="term" value="C:eukaryotic translation elongation factor 1 complex"/>
    <property type="evidence" value="ECO:0007669"/>
    <property type="project" value="InterPro"/>
</dbReference>
<evidence type="ECO:0000259" key="6">
    <source>
        <dbReference type="SMART" id="SM00888"/>
    </source>
</evidence>
<evidence type="ECO:0000256" key="4">
    <source>
        <dbReference type="RuleBase" id="RU003791"/>
    </source>
</evidence>
<dbReference type="Pfam" id="PF10587">
    <property type="entry name" value="EF-1_beta_acid"/>
    <property type="match status" value="1"/>
</dbReference>
<dbReference type="Gene3D" id="1.20.1050.130">
    <property type="match status" value="1"/>
</dbReference>
<accession>A0A9N9WFK2</accession>
<evidence type="ECO:0000256" key="3">
    <source>
        <dbReference type="ARBA" id="ARBA00022917"/>
    </source>
</evidence>